<dbReference type="SUPFAM" id="SSF63829">
    <property type="entry name" value="Calcium-dependent phosphotriesterase"/>
    <property type="match status" value="1"/>
</dbReference>
<organism evidence="3 4">
    <name type="scientific">Inquilinus limosus</name>
    <dbReference type="NCBI Taxonomy" id="171674"/>
    <lineage>
        <taxon>Bacteria</taxon>
        <taxon>Pseudomonadati</taxon>
        <taxon>Pseudomonadota</taxon>
        <taxon>Alphaproteobacteria</taxon>
        <taxon>Rhodospirillales</taxon>
        <taxon>Rhodospirillaceae</taxon>
        <taxon>Inquilinus</taxon>
    </lineage>
</organism>
<evidence type="ECO:0000313" key="3">
    <source>
        <dbReference type="EMBL" id="OWJ58064.1"/>
    </source>
</evidence>
<dbReference type="PANTHER" id="PTHR37957">
    <property type="entry name" value="BLR7070 PROTEIN"/>
    <property type="match status" value="1"/>
</dbReference>
<evidence type="ECO:0000313" key="4">
    <source>
        <dbReference type="Proteomes" id="UP000196655"/>
    </source>
</evidence>
<dbReference type="InterPro" id="IPR027372">
    <property type="entry name" value="Phytase-like_dom"/>
</dbReference>
<dbReference type="EMBL" id="NHON01000140">
    <property type="protein sequence ID" value="OWJ58064.1"/>
    <property type="molecule type" value="Genomic_DNA"/>
</dbReference>
<accession>A0A211YYN4</accession>
<reference evidence="4" key="1">
    <citation type="submission" date="2017-05" db="EMBL/GenBank/DDBJ databases">
        <authorList>
            <person name="Macchi M."/>
            <person name="Festa S."/>
            <person name="Coppotelli B.M."/>
            <person name="Morelli I.S."/>
        </authorList>
    </citation>
    <scope>NUCLEOTIDE SEQUENCE [LARGE SCALE GENOMIC DNA]</scope>
    <source>
        <strain evidence="4">I</strain>
    </source>
</reference>
<dbReference type="RefSeq" id="WP_088157333.1">
    <property type="nucleotide sequence ID" value="NZ_NHON01000140.1"/>
</dbReference>
<proteinExistence type="predicted"/>
<keyword evidence="1" id="KW-0732">Signal</keyword>
<dbReference type="PANTHER" id="PTHR37957:SF1">
    <property type="entry name" value="PHYTASE-LIKE DOMAIN-CONTAINING PROTEIN"/>
    <property type="match status" value="1"/>
</dbReference>
<keyword evidence="4" id="KW-1185">Reference proteome</keyword>
<comment type="caution">
    <text evidence="3">The sequence shown here is derived from an EMBL/GenBank/DDBJ whole genome shotgun (WGS) entry which is preliminary data.</text>
</comment>
<name>A0A211YYN4_9PROT</name>
<dbReference type="Pfam" id="PF13449">
    <property type="entry name" value="Phytase-like"/>
    <property type="match status" value="1"/>
</dbReference>
<evidence type="ECO:0000256" key="1">
    <source>
        <dbReference type="SAM" id="SignalP"/>
    </source>
</evidence>
<dbReference type="OrthoDB" id="384721at2"/>
<feature type="domain" description="Phytase-like" evidence="2">
    <location>
        <begin position="131"/>
        <end position="433"/>
    </location>
</feature>
<gene>
    <name evidence="3" type="ORF">BWR60_33725</name>
</gene>
<dbReference type="STRING" id="1122125.GCA_000423185_06427"/>
<feature type="chain" id="PRO_5013324278" description="Phytase-like domain-containing protein" evidence="1">
    <location>
        <begin position="21"/>
        <end position="456"/>
    </location>
</feature>
<sequence>MAFRPLAAALLLSAATISGATISGAAISGAAISGATISAAHAAETITVYSSTDPKLELGSMSVPGGKTRQLNVGIGSGAGRRATDPAMTFWTISDRGANFTCGDVEDVFGVDGKTICGDVKGGRIYPQPDYSPSIYRITLKDDRTFTVDTVLPLRDGQGKPVTGLLNPLTHASTEQPLDLSGKRLEQSADAVDAESIVPLADGTFWVSEENGPSLLHVAADGKILRRIVPQGTEGDFKAAHYPVDGGLPAVLAKRFLNRGLESLAITPDGKRLATIIQNPLANPDADTYRASKNARLWTLDPATLAVTGEYVYTLDDPQSFRLDPSKKQSDPRISEMMGLGADRFLVLERTDGTTKLYEISLAGATDIHGTAWDDVTTSPSLEASKDLAAAKVVPVTKILRFDSADHPEVPVKIEGLALTGDGSLLMINDSDFGITGETTRPVILKGSAIVADPAS</sequence>
<dbReference type="Proteomes" id="UP000196655">
    <property type="component" value="Unassembled WGS sequence"/>
</dbReference>
<dbReference type="AlphaFoldDB" id="A0A211YYN4"/>
<feature type="signal peptide" evidence="1">
    <location>
        <begin position="1"/>
        <end position="20"/>
    </location>
</feature>
<protein>
    <recommendedName>
        <fullName evidence="2">Phytase-like domain-containing protein</fullName>
    </recommendedName>
</protein>
<evidence type="ECO:0000259" key="2">
    <source>
        <dbReference type="Pfam" id="PF13449"/>
    </source>
</evidence>